<sequence length="647" mass="71991">KRGPERRFWEVGLDKFIIFSGPHYLNANQGIGLFRIPGMSSEGQGNQNTAIESLFQPIVPATSQPQPDHANNMGLINVPPDHYVVEEEYIVGVPLVRPKPALLEILHKAGATGEVFTKKEILQFLKTYIGTRKLYDVNDPRVVYCENDPLGKVFNVAKFTIDEVLDLLIKNCFSVPDTCIKRKRHLVSKPLPQQSMNQQNSMPSQSQPSSLTIAVCHSSPIISSSTHSNTNLRRSPKIKVSPKGFDEVDGDIISDKPSQNEEKKKKKSNEKVSSDSSGSHSSRKRRASVSITYADPESSGYPWYFQVKMENEGDNEEGSEVLSVQDKDTLPIQDSTDDLWFVEEEESVSVEITSDREFALEYDVASDRSTDKLSDDSSVHSGEAGLLVVCKDSDIEFFADCSDEEADTDRELTEEDKWKCAECETRNPAFQRYCNLCWKLRPGWLPDESEQDSLKPMPKTRIPSSSESDVYRSKGDKHYARQKKRLSQKKSTRVDKDLCKEAQKETCEGSMPVVPIHCPGVDLTDSGVSSTQPSSQEVVTELTTKAITSYEDKTPIKSESLEVRHSLLNFHCVPAKMDSTTSTDSSLNSSISSPPKKPRKDVVSKSAYEDSFLARVANQSACLADPCMICLAKPKTASIIHGSSGHQ</sequence>
<dbReference type="SUPFAM" id="SSF47592">
    <property type="entry name" value="SWIB/MDM2 domain"/>
    <property type="match status" value="1"/>
</dbReference>
<feature type="non-terminal residue" evidence="10">
    <location>
        <position position="1"/>
    </location>
</feature>
<dbReference type="InterPro" id="IPR036443">
    <property type="entry name" value="Znf_RanBP2_sf"/>
</dbReference>
<evidence type="ECO:0000256" key="4">
    <source>
        <dbReference type="ARBA" id="ARBA00022833"/>
    </source>
</evidence>
<organism evidence="10 11">
    <name type="scientific">Potamilus streckersoni</name>
    <dbReference type="NCBI Taxonomy" id="2493646"/>
    <lineage>
        <taxon>Eukaryota</taxon>
        <taxon>Metazoa</taxon>
        <taxon>Spiralia</taxon>
        <taxon>Lophotrochozoa</taxon>
        <taxon>Mollusca</taxon>
        <taxon>Bivalvia</taxon>
        <taxon>Autobranchia</taxon>
        <taxon>Heteroconchia</taxon>
        <taxon>Palaeoheterodonta</taxon>
        <taxon>Unionida</taxon>
        <taxon>Unionoidea</taxon>
        <taxon>Unionidae</taxon>
        <taxon>Ambleminae</taxon>
        <taxon>Lampsilini</taxon>
        <taxon>Potamilus</taxon>
    </lineage>
</organism>
<proteinExistence type="predicted"/>
<dbReference type="PANTHER" id="PTHR46858:SF5">
    <property type="entry name" value="E3 UBIQUITIN-PROTEIN LIGASE APD1-RELATED"/>
    <property type="match status" value="1"/>
</dbReference>
<feature type="region of interest" description="Disordered" evidence="7">
    <location>
        <begin position="222"/>
        <end position="292"/>
    </location>
</feature>
<dbReference type="GO" id="GO:0043066">
    <property type="term" value="P:negative regulation of apoptotic process"/>
    <property type="evidence" value="ECO:0007669"/>
    <property type="project" value="InterPro"/>
</dbReference>
<dbReference type="PIRSF" id="PIRSF006748">
    <property type="entry name" value="p53_MDM_2/4"/>
    <property type="match status" value="1"/>
</dbReference>
<feature type="non-terminal residue" evidence="10">
    <location>
        <position position="647"/>
    </location>
</feature>
<keyword evidence="3 6" id="KW-0863">Zinc-finger</keyword>
<evidence type="ECO:0000256" key="6">
    <source>
        <dbReference type="PROSITE-ProRule" id="PRU00322"/>
    </source>
</evidence>
<feature type="compositionally biased region" description="Basic and acidic residues" evidence="7">
    <location>
        <begin position="258"/>
        <end position="273"/>
    </location>
</feature>
<evidence type="ECO:0000259" key="8">
    <source>
        <dbReference type="PROSITE" id="PS50199"/>
    </source>
</evidence>
<reference evidence="10" key="3">
    <citation type="submission" date="2023-05" db="EMBL/GenBank/DDBJ databases">
        <authorList>
            <person name="Smith C.H."/>
        </authorList>
    </citation>
    <scope>NUCLEOTIDE SEQUENCE</scope>
    <source>
        <strain evidence="10">CHS0354</strain>
        <tissue evidence="10">Mantle</tissue>
    </source>
</reference>
<keyword evidence="4" id="KW-0862">Zinc</keyword>
<reference evidence="10" key="1">
    <citation type="journal article" date="2021" name="Genome Biol. Evol.">
        <title>A High-Quality Reference Genome for a Parasitic Bivalve with Doubly Uniparental Inheritance (Bivalvia: Unionida).</title>
        <authorList>
            <person name="Smith C.H."/>
        </authorList>
    </citation>
    <scope>NUCLEOTIDE SEQUENCE</scope>
    <source>
        <strain evidence="10">CHS0354</strain>
    </source>
</reference>
<accession>A0AAE0TK04</accession>
<feature type="region of interest" description="Disordered" evidence="7">
    <location>
        <begin position="448"/>
        <end position="495"/>
    </location>
</feature>
<gene>
    <name evidence="10" type="ORF">CHS0354_021339</name>
</gene>
<dbReference type="Gene3D" id="2.30.30.380">
    <property type="entry name" value="Zn-finger domain of Sec23/24"/>
    <property type="match status" value="1"/>
</dbReference>
<evidence type="ECO:0000259" key="9">
    <source>
        <dbReference type="PROSITE" id="PS51925"/>
    </source>
</evidence>
<feature type="domain" description="RanBP2-type" evidence="8">
    <location>
        <begin position="414"/>
        <end position="443"/>
    </location>
</feature>
<keyword evidence="11" id="KW-1185">Reference proteome</keyword>
<name>A0AAE0TK04_9BIVA</name>
<dbReference type="GO" id="GO:0061630">
    <property type="term" value="F:ubiquitin protein ligase activity"/>
    <property type="evidence" value="ECO:0007669"/>
    <property type="project" value="TreeGrafter"/>
</dbReference>
<evidence type="ECO:0000256" key="5">
    <source>
        <dbReference type="ARBA" id="ARBA00023242"/>
    </source>
</evidence>
<feature type="region of interest" description="Disordered" evidence="7">
    <location>
        <begin position="578"/>
        <end position="603"/>
    </location>
</feature>
<dbReference type="InterPro" id="IPR036885">
    <property type="entry name" value="SWIB_MDM2_dom_sf"/>
</dbReference>
<dbReference type="InterPro" id="IPR003121">
    <property type="entry name" value="SWIB_MDM2_domain"/>
</dbReference>
<feature type="domain" description="DM2" evidence="9">
    <location>
        <begin position="94"/>
        <end position="174"/>
    </location>
</feature>
<dbReference type="PANTHER" id="PTHR46858">
    <property type="entry name" value="OS05G0521000 PROTEIN"/>
    <property type="match status" value="1"/>
</dbReference>
<dbReference type="Pfam" id="PF02201">
    <property type="entry name" value="SWIB"/>
    <property type="match status" value="1"/>
</dbReference>
<evidence type="ECO:0000313" key="10">
    <source>
        <dbReference type="EMBL" id="KAK3611902.1"/>
    </source>
</evidence>
<dbReference type="Gene3D" id="1.10.245.10">
    <property type="entry name" value="SWIB/MDM2 domain"/>
    <property type="match status" value="1"/>
</dbReference>
<feature type="region of interest" description="Disordered" evidence="7">
    <location>
        <begin position="190"/>
        <end position="210"/>
    </location>
</feature>
<feature type="compositionally biased region" description="Basic and acidic residues" evidence="7">
    <location>
        <begin position="469"/>
        <end position="479"/>
    </location>
</feature>
<dbReference type="PROSITE" id="PS01358">
    <property type="entry name" value="ZF_RANBP2_1"/>
    <property type="match status" value="1"/>
</dbReference>
<dbReference type="InterPro" id="IPR016495">
    <property type="entry name" value="p53_neg-reg_MDM_2/4"/>
</dbReference>
<protein>
    <submittedName>
        <fullName evidence="10">Uncharacterized protein</fullName>
    </submittedName>
</protein>
<feature type="compositionally biased region" description="Low complexity" evidence="7">
    <location>
        <begin position="222"/>
        <end position="231"/>
    </location>
</feature>
<evidence type="ECO:0000256" key="2">
    <source>
        <dbReference type="ARBA" id="ARBA00022723"/>
    </source>
</evidence>
<reference evidence="10" key="2">
    <citation type="journal article" date="2021" name="Genome Biol. Evol.">
        <title>Developing a high-quality reference genome for a parasitic bivalve with doubly uniparental inheritance (Bivalvia: Unionida).</title>
        <authorList>
            <person name="Smith C.H."/>
        </authorList>
    </citation>
    <scope>NUCLEOTIDE SEQUENCE</scope>
    <source>
        <strain evidence="10">CHS0354</strain>
        <tissue evidence="10">Mantle</tissue>
    </source>
</reference>
<dbReference type="GO" id="GO:0051726">
    <property type="term" value="P:regulation of cell cycle"/>
    <property type="evidence" value="ECO:0007669"/>
    <property type="project" value="InterPro"/>
</dbReference>
<keyword evidence="2" id="KW-0479">Metal-binding</keyword>
<feature type="compositionally biased region" description="Basic residues" evidence="7">
    <location>
        <begin position="480"/>
        <end position="491"/>
    </location>
</feature>
<comment type="caution">
    <text evidence="10">The sequence shown here is derived from an EMBL/GenBank/DDBJ whole genome shotgun (WGS) entry which is preliminary data.</text>
</comment>
<evidence type="ECO:0000256" key="1">
    <source>
        <dbReference type="ARBA" id="ARBA00004123"/>
    </source>
</evidence>
<keyword evidence="5" id="KW-0539">Nucleus</keyword>
<dbReference type="SUPFAM" id="SSF90209">
    <property type="entry name" value="Ran binding protein zinc finger-like"/>
    <property type="match status" value="1"/>
</dbReference>
<dbReference type="GO" id="GO:0016567">
    <property type="term" value="P:protein ubiquitination"/>
    <property type="evidence" value="ECO:0007669"/>
    <property type="project" value="TreeGrafter"/>
</dbReference>
<dbReference type="InterPro" id="IPR001876">
    <property type="entry name" value="Znf_RanBP2"/>
</dbReference>
<dbReference type="GO" id="GO:0005634">
    <property type="term" value="C:nucleus"/>
    <property type="evidence" value="ECO:0007669"/>
    <property type="project" value="UniProtKB-SubCell"/>
</dbReference>
<dbReference type="AlphaFoldDB" id="A0AAE0TK04"/>
<comment type="subcellular location">
    <subcellularLocation>
        <location evidence="1">Nucleus</location>
    </subcellularLocation>
</comment>
<evidence type="ECO:0000256" key="7">
    <source>
        <dbReference type="SAM" id="MobiDB-lite"/>
    </source>
</evidence>
<dbReference type="GO" id="GO:0010468">
    <property type="term" value="P:regulation of gene expression"/>
    <property type="evidence" value="ECO:0007669"/>
    <property type="project" value="TreeGrafter"/>
</dbReference>
<feature type="compositionally biased region" description="Low complexity" evidence="7">
    <location>
        <begin position="578"/>
        <end position="594"/>
    </location>
</feature>
<dbReference type="GO" id="GO:0008270">
    <property type="term" value="F:zinc ion binding"/>
    <property type="evidence" value="ECO:0007669"/>
    <property type="project" value="UniProtKB-KW"/>
</dbReference>
<dbReference type="Proteomes" id="UP001195483">
    <property type="component" value="Unassembled WGS sequence"/>
</dbReference>
<evidence type="ECO:0000313" key="11">
    <source>
        <dbReference type="Proteomes" id="UP001195483"/>
    </source>
</evidence>
<evidence type="ECO:0000256" key="3">
    <source>
        <dbReference type="ARBA" id="ARBA00022771"/>
    </source>
</evidence>
<dbReference type="CDD" id="cd10566">
    <property type="entry name" value="MDM2_like"/>
    <property type="match status" value="1"/>
</dbReference>
<dbReference type="EMBL" id="JAEAOA010001311">
    <property type="protein sequence ID" value="KAK3611902.1"/>
    <property type="molecule type" value="Genomic_DNA"/>
</dbReference>
<dbReference type="PROSITE" id="PS50199">
    <property type="entry name" value="ZF_RANBP2_2"/>
    <property type="match status" value="1"/>
</dbReference>
<dbReference type="PROSITE" id="PS51925">
    <property type="entry name" value="SWIB_MDM2"/>
    <property type="match status" value="1"/>
</dbReference>